<evidence type="ECO:0000313" key="5">
    <source>
        <dbReference type="EMBL" id="NMP24427.1"/>
    </source>
</evidence>
<dbReference type="SUPFAM" id="SSF46785">
    <property type="entry name" value="Winged helix' DNA-binding domain"/>
    <property type="match status" value="1"/>
</dbReference>
<name>A0A7Y0L7K4_9FIRM</name>
<evidence type="ECO:0000256" key="2">
    <source>
        <dbReference type="ARBA" id="ARBA00023125"/>
    </source>
</evidence>
<dbReference type="InterPro" id="IPR051081">
    <property type="entry name" value="HTH_MetalResp_TranReg"/>
</dbReference>
<dbReference type="Proteomes" id="UP000533476">
    <property type="component" value="Unassembled WGS sequence"/>
</dbReference>
<protein>
    <submittedName>
        <fullName evidence="5">Helix-turn-helix transcriptional regulator</fullName>
    </submittedName>
</protein>
<keyword evidence="2" id="KW-0238">DNA-binding</keyword>
<dbReference type="AlphaFoldDB" id="A0A7Y0L7K4"/>
<dbReference type="InterPro" id="IPR011991">
    <property type="entry name" value="ArsR-like_HTH"/>
</dbReference>
<keyword evidence="3" id="KW-0804">Transcription</keyword>
<dbReference type="PANTHER" id="PTHR33154:SF38">
    <property type="entry name" value="HTH ARSR-TYPE DOMAIN-CONTAINING PROTEIN"/>
    <property type="match status" value="1"/>
</dbReference>
<sequence>MDEKPALPISAKQYHLLSSPLRLRILHVLSQTPKTAKQVADELGETRGNIHYHITKLHEGGILELVETRQIGSIKEKYYRTRATRFKHDRPPNPNLLTLSTWLSLTSEEAEELLEEVSLVLEAWEKRTVRTQGPRRDFQVLFHIKSMEDQL</sequence>
<evidence type="ECO:0000313" key="6">
    <source>
        <dbReference type="Proteomes" id="UP000533476"/>
    </source>
</evidence>
<accession>A0A7Y0L7K4</accession>
<evidence type="ECO:0000256" key="3">
    <source>
        <dbReference type="ARBA" id="ARBA00023163"/>
    </source>
</evidence>
<reference evidence="5 6" key="1">
    <citation type="submission" date="2020-04" db="EMBL/GenBank/DDBJ databases">
        <authorList>
            <person name="Zhang R."/>
            <person name="Schippers A."/>
        </authorList>
    </citation>
    <scope>NUCLEOTIDE SEQUENCE [LARGE SCALE GENOMIC DNA]</scope>
    <source>
        <strain evidence="5 6">DSM 109850</strain>
    </source>
</reference>
<dbReference type="PANTHER" id="PTHR33154">
    <property type="entry name" value="TRANSCRIPTIONAL REGULATOR, ARSR FAMILY"/>
    <property type="match status" value="1"/>
</dbReference>
<proteinExistence type="predicted"/>
<comment type="caution">
    <text evidence="5">The sequence shown here is derived from an EMBL/GenBank/DDBJ whole genome shotgun (WGS) entry which is preliminary data.</text>
</comment>
<dbReference type="GO" id="GO:0003677">
    <property type="term" value="F:DNA binding"/>
    <property type="evidence" value="ECO:0007669"/>
    <property type="project" value="UniProtKB-KW"/>
</dbReference>
<dbReference type="InterPro" id="IPR001845">
    <property type="entry name" value="HTH_ArsR_DNA-bd_dom"/>
</dbReference>
<feature type="domain" description="HTH arsR-type" evidence="4">
    <location>
        <begin position="12"/>
        <end position="119"/>
    </location>
</feature>
<evidence type="ECO:0000259" key="4">
    <source>
        <dbReference type="SMART" id="SM00418"/>
    </source>
</evidence>
<dbReference type="RefSeq" id="WP_169102539.1">
    <property type="nucleotide sequence ID" value="NZ_JABBVZ010000110.1"/>
</dbReference>
<keyword evidence="6" id="KW-1185">Reference proteome</keyword>
<dbReference type="CDD" id="cd00090">
    <property type="entry name" value="HTH_ARSR"/>
    <property type="match status" value="1"/>
</dbReference>
<dbReference type="EMBL" id="JABBVZ010000110">
    <property type="protein sequence ID" value="NMP24427.1"/>
    <property type="molecule type" value="Genomic_DNA"/>
</dbReference>
<dbReference type="SMART" id="SM00418">
    <property type="entry name" value="HTH_ARSR"/>
    <property type="match status" value="1"/>
</dbReference>
<organism evidence="5 6">
    <name type="scientific">Sulfobacillus harzensis</name>
    <dbReference type="NCBI Taxonomy" id="2729629"/>
    <lineage>
        <taxon>Bacteria</taxon>
        <taxon>Bacillati</taxon>
        <taxon>Bacillota</taxon>
        <taxon>Clostridia</taxon>
        <taxon>Eubacteriales</taxon>
        <taxon>Clostridiales Family XVII. Incertae Sedis</taxon>
        <taxon>Sulfobacillus</taxon>
    </lineage>
</organism>
<dbReference type="InterPro" id="IPR036390">
    <property type="entry name" value="WH_DNA-bd_sf"/>
</dbReference>
<dbReference type="InterPro" id="IPR036388">
    <property type="entry name" value="WH-like_DNA-bd_sf"/>
</dbReference>
<dbReference type="Gene3D" id="1.10.10.10">
    <property type="entry name" value="Winged helix-like DNA-binding domain superfamily/Winged helix DNA-binding domain"/>
    <property type="match status" value="1"/>
</dbReference>
<dbReference type="Pfam" id="PF12840">
    <property type="entry name" value="HTH_20"/>
    <property type="match status" value="1"/>
</dbReference>
<gene>
    <name evidence="5" type="ORF">HIJ39_19070</name>
</gene>
<dbReference type="GO" id="GO:0003700">
    <property type="term" value="F:DNA-binding transcription factor activity"/>
    <property type="evidence" value="ECO:0007669"/>
    <property type="project" value="InterPro"/>
</dbReference>
<keyword evidence="1" id="KW-0805">Transcription regulation</keyword>
<evidence type="ECO:0000256" key="1">
    <source>
        <dbReference type="ARBA" id="ARBA00023015"/>
    </source>
</evidence>